<keyword evidence="2" id="KW-1185">Reference proteome</keyword>
<proteinExistence type="predicted"/>
<evidence type="ECO:0000313" key="1">
    <source>
        <dbReference type="EMBL" id="TGN65144.1"/>
    </source>
</evidence>
<organism evidence="1 2">
    <name type="scientific">Nocardioides eburneiflavus</name>
    <dbReference type="NCBI Taxonomy" id="2518372"/>
    <lineage>
        <taxon>Bacteria</taxon>
        <taxon>Bacillati</taxon>
        <taxon>Actinomycetota</taxon>
        <taxon>Actinomycetes</taxon>
        <taxon>Propionibacteriales</taxon>
        <taxon>Nocardioidaceae</taxon>
        <taxon>Nocardioides</taxon>
    </lineage>
</organism>
<dbReference type="AlphaFoldDB" id="A0A4Z1C4C1"/>
<accession>A0A4Z1C4C1</accession>
<reference evidence="1 2" key="1">
    <citation type="submission" date="2019-04" db="EMBL/GenBank/DDBJ databases">
        <title>Three New Species of Nocardioides, Nocardioides euryhalodurans sp. nov., Nocardioides seonyuensis sp. nov. and Nocardioides eburneoflavus sp. nov. Isolated from Soil.</title>
        <authorList>
            <person name="Roh S.G."/>
            <person name="Lee C."/>
            <person name="Kim M.-K."/>
            <person name="Kim S.B."/>
        </authorList>
    </citation>
    <scope>NUCLEOTIDE SEQUENCE [LARGE SCALE GENOMIC DNA]</scope>
    <source>
        <strain evidence="1 2">MMS17-SY213</strain>
    </source>
</reference>
<evidence type="ECO:0000313" key="2">
    <source>
        <dbReference type="Proteomes" id="UP000297496"/>
    </source>
</evidence>
<dbReference type="Proteomes" id="UP000297496">
    <property type="component" value="Unassembled WGS sequence"/>
</dbReference>
<protein>
    <recommendedName>
        <fullName evidence="3">Polymer-forming cytoskeletal protein</fullName>
    </recommendedName>
</protein>
<dbReference type="EMBL" id="SRRO01000001">
    <property type="protein sequence ID" value="TGN65144.1"/>
    <property type="molecule type" value="Genomic_DNA"/>
</dbReference>
<sequence length="155" mass="16399">MTVLQGDFSSHFDAVDADVTIRGVLSAGVTVRTGVELLVQGAVLGDVCIEEGAILRLQGSFSETVLSNAGLLMIAGHTDRSALATGDGLVDLAVGSVITDDGNWVLHGDGSLTDIGRTTPTIRTDGTDYCRYLPEQNRFGSAREHQLILAERSLR</sequence>
<name>A0A4Z1C4C1_9ACTN</name>
<evidence type="ECO:0008006" key="3">
    <source>
        <dbReference type="Google" id="ProtNLM"/>
    </source>
</evidence>
<dbReference type="RefSeq" id="WP_135839647.1">
    <property type="nucleotide sequence ID" value="NZ_SRRO01000001.1"/>
</dbReference>
<gene>
    <name evidence="1" type="ORF">EXE59_15125</name>
</gene>
<comment type="caution">
    <text evidence="1">The sequence shown here is derived from an EMBL/GenBank/DDBJ whole genome shotgun (WGS) entry which is preliminary data.</text>
</comment>